<evidence type="ECO:0000256" key="2">
    <source>
        <dbReference type="PROSITE-ProRule" id="PRU01091"/>
    </source>
</evidence>
<evidence type="ECO:0000313" key="6">
    <source>
        <dbReference type="Proteomes" id="UP000198862"/>
    </source>
</evidence>
<protein>
    <submittedName>
        <fullName evidence="5">DNA-binding winged helix-turn-helix (WHTH) domain-containing protein</fullName>
    </submittedName>
</protein>
<feature type="transmembrane region" description="Helical" evidence="3">
    <location>
        <begin position="137"/>
        <end position="157"/>
    </location>
</feature>
<keyword evidence="1 2" id="KW-0238">DNA-binding</keyword>
<evidence type="ECO:0000256" key="3">
    <source>
        <dbReference type="SAM" id="Phobius"/>
    </source>
</evidence>
<dbReference type="GO" id="GO:0003677">
    <property type="term" value="F:DNA binding"/>
    <property type="evidence" value="ECO:0007669"/>
    <property type="project" value="UniProtKB-UniRule"/>
</dbReference>
<reference evidence="5 6" key="1">
    <citation type="submission" date="2016-10" db="EMBL/GenBank/DDBJ databases">
        <authorList>
            <person name="de Groot N.N."/>
        </authorList>
    </citation>
    <scope>NUCLEOTIDE SEQUENCE [LARGE SCALE GENOMIC DNA]</scope>
    <source>
        <strain evidence="5 6">DSM 6059</strain>
    </source>
</reference>
<dbReference type="RefSeq" id="WP_091982863.1">
    <property type="nucleotide sequence ID" value="NZ_FOLO01000010.1"/>
</dbReference>
<dbReference type="InterPro" id="IPR036388">
    <property type="entry name" value="WH-like_DNA-bd_sf"/>
</dbReference>
<evidence type="ECO:0000259" key="4">
    <source>
        <dbReference type="PROSITE" id="PS51755"/>
    </source>
</evidence>
<dbReference type="SMART" id="SM00862">
    <property type="entry name" value="Trans_reg_C"/>
    <property type="match status" value="1"/>
</dbReference>
<keyword evidence="3" id="KW-1133">Transmembrane helix</keyword>
<dbReference type="OrthoDB" id="6315863at2"/>
<dbReference type="GO" id="GO:0000160">
    <property type="term" value="P:phosphorelay signal transduction system"/>
    <property type="evidence" value="ECO:0007669"/>
    <property type="project" value="InterPro"/>
</dbReference>
<accession>A0A1I1JSD5</accession>
<dbReference type="EMBL" id="FOLO01000010">
    <property type="protein sequence ID" value="SFC48270.1"/>
    <property type="molecule type" value="Genomic_DNA"/>
</dbReference>
<evidence type="ECO:0000313" key="5">
    <source>
        <dbReference type="EMBL" id="SFC48270.1"/>
    </source>
</evidence>
<feature type="DNA-binding region" description="OmpR/PhoB-type" evidence="2">
    <location>
        <begin position="1"/>
        <end position="93"/>
    </location>
</feature>
<evidence type="ECO:0000256" key="1">
    <source>
        <dbReference type="ARBA" id="ARBA00023125"/>
    </source>
</evidence>
<gene>
    <name evidence="5" type="ORF">SAMN02745724_01766</name>
</gene>
<dbReference type="GO" id="GO:0006355">
    <property type="term" value="P:regulation of DNA-templated transcription"/>
    <property type="evidence" value="ECO:0007669"/>
    <property type="project" value="InterPro"/>
</dbReference>
<dbReference type="Pfam" id="PF00486">
    <property type="entry name" value="Trans_reg_C"/>
    <property type="match status" value="1"/>
</dbReference>
<sequence length="618" mass="71319">MRYRFNEFEFDSVSLLLTRHDEAQAIRHTEAKVLAVLLEQLDTVLNKEDILSHVWQDKIVSEQVVFQNISNLRSLFGNDSIKTFPKRGYQWQLTTEVVLNETENLSSNLNLQNSPHSQKLVGSVLQPASSISTKKRLFWQLAMLVCIICITVVAIYFQNEVVQKKPEAIIKLAYIPMTNRDGKAISKDESIMLEDNADFDFTALKGLDTELFEDNSEVEYSKLSNIHPFILTGYIRTYKKYIYLDFMLKGPYLEWEGLISGLSKQDVIKQLLQHLKQDVIYDLINKPQSPELQQAKLSIIHQASPNDLNILQQLSIVYLKTDELEKAMIMADKLFSLAQFQNKPQHMGRALLYQSKILTRKKLYDLSSQKLKLAMVQFEKINDLKHLAHAWYYQSWLDHQHKNYPAIKTSLLTSAQLAYGANNKLGEIEALIYLAVLAHNYQNDGDRDLYLQQAEKKMNAYQLPKYHFALISYRYATFAKALSEKEPHLKQVLKLTALTPEHWAAESSRRQLMQYYITQNRLVEAQALIDSVTSDNSNNSYLKTLMAQAKQQTKKMISFALRTFEQAQLAGNRSLSLDVALLLCSLQINCDFYSQFIDDNATAKWRSDNEIKLRTLNP</sequence>
<dbReference type="SUPFAM" id="SSF46894">
    <property type="entry name" value="C-terminal effector domain of the bipartite response regulators"/>
    <property type="match status" value="1"/>
</dbReference>
<dbReference type="STRING" id="1123010.SAMN02745724_01766"/>
<name>A0A1I1JSD5_9GAMM</name>
<keyword evidence="3" id="KW-0812">Transmembrane</keyword>
<dbReference type="InterPro" id="IPR001867">
    <property type="entry name" value="OmpR/PhoB-type_DNA-bd"/>
</dbReference>
<dbReference type="CDD" id="cd00383">
    <property type="entry name" value="trans_reg_C"/>
    <property type="match status" value="1"/>
</dbReference>
<dbReference type="InterPro" id="IPR016032">
    <property type="entry name" value="Sig_transdc_resp-reg_C-effctor"/>
</dbReference>
<organism evidence="5 6">
    <name type="scientific">Pseudoalteromonas denitrificans DSM 6059</name>
    <dbReference type="NCBI Taxonomy" id="1123010"/>
    <lineage>
        <taxon>Bacteria</taxon>
        <taxon>Pseudomonadati</taxon>
        <taxon>Pseudomonadota</taxon>
        <taxon>Gammaproteobacteria</taxon>
        <taxon>Alteromonadales</taxon>
        <taxon>Pseudoalteromonadaceae</taxon>
        <taxon>Pseudoalteromonas</taxon>
    </lineage>
</organism>
<dbReference type="Gene3D" id="1.10.10.10">
    <property type="entry name" value="Winged helix-like DNA-binding domain superfamily/Winged helix DNA-binding domain"/>
    <property type="match status" value="1"/>
</dbReference>
<feature type="domain" description="OmpR/PhoB-type" evidence="4">
    <location>
        <begin position="1"/>
        <end position="93"/>
    </location>
</feature>
<dbReference type="Proteomes" id="UP000198862">
    <property type="component" value="Unassembled WGS sequence"/>
</dbReference>
<keyword evidence="6" id="KW-1185">Reference proteome</keyword>
<dbReference type="PROSITE" id="PS51755">
    <property type="entry name" value="OMPR_PHOB"/>
    <property type="match status" value="1"/>
</dbReference>
<proteinExistence type="predicted"/>
<keyword evidence="3" id="KW-0472">Membrane</keyword>
<dbReference type="AlphaFoldDB" id="A0A1I1JSD5"/>